<sequence length="498" mass="53484">MGKSAAQIRRLQARAAARGEKYVPPPPPEKKKETDPSENAQADSDDEAKLAAAKKLERALVELESNAGDSGGESKLNSKERRSAKRKAEAIAVAESGCATSEELMEWYESYGKKSSRGGGSNESRPKKKAKRGGDGDDDDPTSSMSDDDKRRYQVARTLHESLAGIEKDDKLNSKERRSAKRKAEAIASEQLQPDGGSSSTEELLAWYETVRPTSTEKESGKVSYNVFIGQLAFNTTKEGLFGHIQSTLGKDLITAESCQIRLLTDTKTKRSRGMAFVTLSSGELRYECLKLHLTYLDGRRINVELSPGGGIEARKSKISTFRESQAKYISATVDRIIQSFVSQGEIEADELDEGVLGLCKRHSATVVEAALKEYVAEKKERKIKKETLGEKEEEELRNPSAFLSHMLGRIAEEGVGNSSKGKKRGGGGSSAGRGGGPGRGSGGSGGRGYLGGRGGSSSSSRGGGMDTRDSSGGRGGSRMSSIFPSMGRGRGRGRGYM</sequence>
<feature type="compositionally biased region" description="Polar residues" evidence="3">
    <location>
        <begin position="190"/>
        <end position="200"/>
    </location>
</feature>
<dbReference type="InterPro" id="IPR035979">
    <property type="entry name" value="RBD_domain_sf"/>
</dbReference>
<evidence type="ECO:0000313" key="6">
    <source>
        <dbReference type="Proteomes" id="UP000266841"/>
    </source>
</evidence>
<dbReference type="PANTHER" id="PTHR48027">
    <property type="entry name" value="HETEROGENEOUS NUCLEAR RIBONUCLEOPROTEIN 87F-RELATED"/>
    <property type="match status" value="1"/>
</dbReference>
<dbReference type="SMART" id="SM00360">
    <property type="entry name" value="RRM"/>
    <property type="match status" value="1"/>
</dbReference>
<gene>
    <name evidence="5" type="ORF">THAOC_03075</name>
</gene>
<keyword evidence="6" id="KW-1185">Reference proteome</keyword>
<reference evidence="5 6" key="1">
    <citation type="journal article" date="2012" name="Genome Biol.">
        <title>Genome and low-iron response of an oceanic diatom adapted to chronic iron limitation.</title>
        <authorList>
            <person name="Lommer M."/>
            <person name="Specht M."/>
            <person name="Roy A.S."/>
            <person name="Kraemer L."/>
            <person name="Andreson R."/>
            <person name="Gutowska M.A."/>
            <person name="Wolf J."/>
            <person name="Bergner S.V."/>
            <person name="Schilhabel M.B."/>
            <person name="Klostermeier U.C."/>
            <person name="Beiko R.G."/>
            <person name="Rosenstiel P."/>
            <person name="Hippler M."/>
            <person name="Laroche J."/>
        </authorList>
    </citation>
    <scope>NUCLEOTIDE SEQUENCE [LARGE SCALE GENOMIC DNA]</scope>
    <source>
        <strain evidence="5 6">CCMP1005</strain>
    </source>
</reference>
<dbReference type="InterPro" id="IPR012677">
    <property type="entry name" value="Nucleotide-bd_a/b_plait_sf"/>
</dbReference>
<dbReference type="InterPro" id="IPR000504">
    <property type="entry name" value="RRM_dom"/>
</dbReference>
<organism evidence="5 6">
    <name type="scientific">Thalassiosira oceanica</name>
    <name type="common">Marine diatom</name>
    <dbReference type="NCBI Taxonomy" id="159749"/>
    <lineage>
        <taxon>Eukaryota</taxon>
        <taxon>Sar</taxon>
        <taxon>Stramenopiles</taxon>
        <taxon>Ochrophyta</taxon>
        <taxon>Bacillariophyta</taxon>
        <taxon>Coscinodiscophyceae</taxon>
        <taxon>Thalassiosirophycidae</taxon>
        <taxon>Thalassiosirales</taxon>
        <taxon>Thalassiosiraceae</taxon>
        <taxon>Thalassiosira</taxon>
    </lineage>
</organism>
<feature type="domain" description="RRM" evidence="4">
    <location>
        <begin position="225"/>
        <end position="309"/>
    </location>
</feature>
<dbReference type="OMA" id="SEELMEW"/>
<feature type="compositionally biased region" description="Low complexity" evidence="3">
    <location>
        <begin position="1"/>
        <end position="16"/>
    </location>
</feature>
<dbReference type="PROSITE" id="PS50102">
    <property type="entry name" value="RRM"/>
    <property type="match status" value="1"/>
</dbReference>
<evidence type="ECO:0000259" key="4">
    <source>
        <dbReference type="PROSITE" id="PS50102"/>
    </source>
</evidence>
<name>K0TLE1_THAOC</name>
<dbReference type="EMBL" id="AGNL01003066">
    <property type="protein sequence ID" value="EJK75211.1"/>
    <property type="molecule type" value="Genomic_DNA"/>
</dbReference>
<dbReference type="GO" id="GO:0003723">
    <property type="term" value="F:RNA binding"/>
    <property type="evidence" value="ECO:0007669"/>
    <property type="project" value="UniProtKB-UniRule"/>
</dbReference>
<dbReference type="Gene3D" id="3.30.70.330">
    <property type="match status" value="1"/>
</dbReference>
<evidence type="ECO:0000256" key="1">
    <source>
        <dbReference type="ARBA" id="ARBA00022884"/>
    </source>
</evidence>
<accession>K0TLE1</accession>
<keyword evidence="1 2" id="KW-0694">RNA-binding</keyword>
<dbReference type="eggNOG" id="ENOG502S4U0">
    <property type="taxonomic scope" value="Eukaryota"/>
</dbReference>
<dbReference type="InterPro" id="IPR052462">
    <property type="entry name" value="SLIRP/GR-RBP-like"/>
</dbReference>
<dbReference type="AlphaFoldDB" id="K0TLE1"/>
<dbReference type="SUPFAM" id="SSF54928">
    <property type="entry name" value="RNA-binding domain, RBD"/>
    <property type="match status" value="1"/>
</dbReference>
<feature type="compositionally biased region" description="Basic and acidic residues" evidence="3">
    <location>
        <begin position="166"/>
        <end position="185"/>
    </location>
</feature>
<feature type="region of interest" description="Disordered" evidence="3">
    <location>
        <begin position="413"/>
        <end position="498"/>
    </location>
</feature>
<dbReference type="OrthoDB" id="439808at2759"/>
<evidence type="ECO:0000256" key="2">
    <source>
        <dbReference type="PROSITE-ProRule" id="PRU00176"/>
    </source>
</evidence>
<feature type="compositionally biased region" description="Gly residues" evidence="3">
    <location>
        <begin position="427"/>
        <end position="466"/>
    </location>
</feature>
<feature type="compositionally biased region" description="Basic and acidic residues" evidence="3">
    <location>
        <begin position="76"/>
        <end position="89"/>
    </location>
</feature>
<evidence type="ECO:0000313" key="5">
    <source>
        <dbReference type="EMBL" id="EJK75211.1"/>
    </source>
</evidence>
<evidence type="ECO:0000256" key="3">
    <source>
        <dbReference type="SAM" id="MobiDB-lite"/>
    </source>
</evidence>
<proteinExistence type="predicted"/>
<protein>
    <recommendedName>
        <fullName evidence="4">RRM domain-containing protein</fullName>
    </recommendedName>
</protein>
<comment type="caution">
    <text evidence="5">The sequence shown here is derived from an EMBL/GenBank/DDBJ whole genome shotgun (WGS) entry which is preliminary data.</text>
</comment>
<dbReference type="Proteomes" id="UP000266841">
    <property type="component" value="Unassembled WGS sequence"/>
</dbReference>
<feature type="region of interest" description="Disordered" evidence="3">
    <location>
        <begin position="1"/>
        <end position="96"/>
    </location>
</feature>
<feature type="region of interest" description="Disordered" evidence="3">
    <location>
        <begin position="112"/>
        <end position="200"/>
    </location>
</feature>